<protein>
    <submittedName>
        <fullName evidence="1">Uncharacterized protein</fullName>
    </submittedName>
</protein>
<evidence type="ECO:0000313" key="1">
    <source>
        <dbReference type="EMBL" id="MCS2163704.1"/>
    </source>
</evidence>
<name>A0ABT2E742_9ENTR</name>
<keyword evidence="2" id="KW-1185">Reference proteome</keyword>
<reference evidence="1 2" key="1">
    <citation type="submission" date="2022-04" db="EMBL/GenBank/DDBJ databases">
        <title>Proposal of a three novel species of Scandinavium, Scandinavium hiltneri, Scandinavium manionii, Scandinavium tedordense.</title>
        <authorList>
            <person name="Maddock D.W."/>
            <person name="Brady C.L."/>
            <person name="Denman S."/>
            <person name="Arnold D."/>
        </authorList>
    </citation>
    <scope>NUCLEOTIDE SEQUENCE [LARGE SCALE GENOMIC DNA]</scope>
    <source>
        <strain evidence="1 2">H11S7</strain>
    </source>
</reference>
<evidence type="ECO:0000313" key="2">
    <source>
        <dbReference type="Proteomes" id="UP001205357"/>
    </source>
</evidence>
<dbReference type="Proteomes" id="UP001205357">
    <property type="component" value="Unassembled WGS sequence"/>
</dbReference>
<accession>A0ABT2E742</accession>
<dbReference type="RefSeq" id="WP_258990240.1">
    <property type="nucleotide sequence ID" value="NZ_JALIGE010000076.1"/>
</dbReference>
<comment type="caution">
    <text evidence="1">The sequence shown here is derived from an EMBL/GenBank/DDBJ whole genome shotgun (WGS) entry which is preliminary data.</text>
</comment>
<gene>
    <name evidence="1" type="ORF">MUU47_21770</name>
</gene>
<dbReference type="EMBL" id="JALIGE010000076">
    <property type="protein sequence ID" value="MCS2163704.1"/>
    <property type="molecule type" value="Genomic_DNA"/>
</dbReference>
<proteinExistence type="predicted"/>
<sequence length="112" mass="12467">MRSTLITPTPIGRPRYAIKALVLRPVTVGKYGHNIMLKIVDTNCPIKYDRDILSLHLTDSVAIGNMGGLVTGDVIAICGVTWHGWRRCQWLKADAITAVVNLQHHENLEPQK</sequence>
<organism evidence="1 2">
    <name type="scientific">Scandinavium hiltneri</name>
    <dbReference type="NCBI Taxonomy" id="2926519"/>
    <lineage>
        <taxon>Bacteria</taxon>
        <taxon>Pseudomonadati</taxon>
        <taxon>Pseudomonadota</taxon>
        <taxon>Gammaproteobacteria</taxon>
        <taxon>Enterobacterales</taxon>
        <taxon>Enterobacteriaceae</taxon>
        <taxon>Scandinavium</taxon>
    </lineage>
</organism>